<evidence type="ECO:0000313" key="1">
    <source>
        <dbReference type="EMBL" id="KAK9983076.1"/>
    </source>
</evidence>
<evidence type="ECO:0000313" key="2">
    <source>
        <dbReference type="Proteomes" id="UP001459277"/>
    </source>
</evidence>
<organism evidence="1 2">
    <name type="scientific">Lithocarpus litseifolius</name>
    <dbReference type="NCBI Taxonomy" id="425828"/>
    <lineage>
        <taxon>Eukaryota</taxon>
        <taxon>Viridiplantae</taxon>
        <taxon>Streptophyta</taxon>
        <taxon>Embryophyta</taxon>
        <taxon>Tracheophyta</taxon>
        <taxon>Spermatophyta</taxon>
        <taxon>Magnoliopsida</taxon>
        <taxon>eudicotyledons</taxon>
        <taxon>Gunneridae</taxon>
        <taxon>Pentapetalae</taxon>
        <taxon>rosids</taxon>
        <taxon>fabids</taxon>
        <taxon>Fagales</taxon>
        <taxon>Fagaceae</taxon>
        <taxon>Lithocarpus</taxon>
    </lineage>
</organism>
<accession>A0AAW2BAU2</accession>
<name>A0AAW2BAU2_9ROSI</name>
<gene>
    <name evidence="1" type="ORF">SO802_032601</name>
</gene>
<comment type="caution">
    <text evidence="1">The sequence shown here is derived from an EMBL/GenBank/DDBJ whole genome shotgun (WGS) entry which is preliminary data.</text>
</comment>
<reference evidence="1 2" key="1">
    <citation type="submission" date="2024-01" db="EMBL/GenBank/DDBJ databases">
        <title>A telomere-to-telomere, gap-free genome of sweet tea (Lithocarpus litseifolius).</title>
        <authorList>
            <person name="Zhou J."/>
        </authorList>
    </citation>
    <scope>NUCLEOTIDE SEQUENCE [LARGE SCALE GENOMIC DNA]</scope>
    <source>
        <strain evidence="1">Zhou-2022a</strain>
        <tissue evidence="1">Leaf</tissue>
    </source>
</reference>
<keyword evidence="2" id="KW-1185">Reference proteome</keyword>
<dbReference type="AlphaFoldDB" id="A0AAW2BAU2"/>
<proteinExistence type="predicted"/>
<dbReference type="EMBL" id="JAZDWU010000012">
    <property type="protein sequence ID" value="KAK9983076.1"/>
    <property type="molecule type" value="Genomic_DNA"/>
</dbReference>
<protein>
    <submittedName>
        <fullName evidence="1">Uncharacterized protein</fullName>
    </submittedName>
</protein>
<sequence>MSSPLLRARWRVTWEVVIMGTQANVCLRTRSMCVGFVSKQVMYAAINSQSNANSFLKELCHRQLGYFCMGPKKICISNDENTSLRHFHFAVMFCCFSHCPYFRGNFGDINNNFRIMDQDPLEFFESSTYKNE</sequence>
<dbReference type="Proteomes" id="UP001459277">
    <property type="component" value="Unassembled WGS sequence"/>
</dbReference>